<dbReference type="AlphaFoldDB" id="A0A0C2J5R1"/>
<gene>
    <name evidence="2" type="ORF">RF11_12624</name>
</gene>
<dbReference type="InterPro" id="IPR041588">
    <property type="entry name" value="Integrase_H2C2"/>
</dbReference>
<dbReference type="Pfam" id="PF17921">
    <property type="entry name" value="Integrase_H2C2"/>
    <property type="match status" value="1"/>
</dbReference>
<reference evidence="2 3" key="1">
    <citation type="journal article" date="2014" name="Genome Biol. Evol.">
        <title>The genome of the myxosporean Thelohanellus kitauei shows adaptations to nutrient acquisition within its fish host.</title>
        <authorList>
            <person name="Yang Y."/>
            <person name="Xiong J."/>
            <person name="Zhou Z."/>
            <person name="Huo F."/>
            <person name="Miao W."/>
            <person name="Ran C."/>
            <person name="Liu Y."/>
            <person name="Zhang J."/>
            <person name="Feng J."/>
            <person name="Wang M."/>
            <person name="Wang M."/>
            <person name="Wang L."/>
            <person name="Yao B."/>
        </authorList>
    </citation>
    <scope>NUCLEOTIDE SEQUENCE [LARGE SCALE GENOMIC DNA]</scope>
    <source>
        <strain evidence="2">Wuqing</strain>
    </source>
</reference>
<dbReference type="InterPro" id="IPR001584">
    <property type="entry name" value="Integrase_cat-core"/>
</dbReference>
<name>A0A0C2J5R1_THEKT</name>
<feature type="domain" description="Integrase catalytic" evidence="1">
    <location>
        <begin position="119"/>
        <end position="233"/>
    </location>
</feature>
<dbReference type="GO" id="GO:0015074">
    <property type="term" value="P:DNA integration"/>
    <property type="evidence" value="ECO:0007669"/>
    <property type="project" value="InterPro"/>
</dbReference>
<protein>
    <submittedName>
        <fullName evidence="2">Transposon Ty3-G Gag-Pol polyprotein</fullName>
    </submittedName>
</protein>
<dbReference type="EMBL" id="JWZT01004244">
    <property type="protein sequence ID" value="KII64513.1"/>
    <property type="molecule type" value="Genomic_DNA"/>
</dbReference>
<organism evidence="2 3">
    <name type="scientific">Thelohanellus kitauei</name>
    <name type="common">Myxosporean</name>
    <dbReference type="NCBI Taxonomy" id="669202"/>
    <lineage>
        <taxon>Eukaryota</taxon>
        <taxon>Metazoa</taxon>
        <taxon>Cnidaria</taxon>
        <taxon>Myxozoa</taxon>
        <taxon>Myxosporea</taxon>
        <taxon>Bivalvulida</taxon>
        <taxon>Platysporina</taxon>
        <taxon>Myxobolidae</taxon>
        <taxon>Thelohanellus</taxon>
    </lineage>
</organism>
<evidence type="ECO:0000313" key="3">
    <source>
        <dbReference type="Proteomes" id="UP000031668"/>
    </source>
</evidence>
<dbReference type="PROSITE" id="PS50994">
    <property type="entry name" value="INTEGRASE"/>
    <property type="match status" value="1"/>
</dbReference>
<dbReference type="Gene3D" id="1.10.340.70">
    <property type="match status" value="1"/>
</dbReference>
<proteinExistence type="predicted"/>
<dbReference type="InterPro" id="IPR012337">
    <property type="entry name" value="RNaseH-like_sf"/>
</dbReference>
<comment type="caution">
    <text evidence="2">The sequence shown here is derived from an EMBL/GenBank/DDBJ whole genome shotgun (WGS) entry which is preliminary data.</text>
</comment>
<dbReference type="PANTHER" id="PTHR37984:SF5">
    <property type="entry name" value="PROTEIN NYNRIN-LIKE"/>
    <property type="match status" value="1"/>
</dbReference>
<keyword evidence="3" id="KW-1185">Reference proteome</keyword>
<dbReference type="Proteomes" id="UP000031668">
    <property type="component" value="Unassembled WGS sequence"/>
</dbReference>
<dbReference type="OrthoDB" id="10054198at2759"/>
<dbReference type="SUPFAM" id="SSF53098">
    <property type="entry name" value="Ribonuclease H-like"/>
    <property type="match status" value="1"/>
</dbReference>
<evidence type="ECO:0000259" key="1">
    <source>
        <dbReference type="PROSITE" id="PS50994"/>
    </source>
</evidence>
<evidence type="ECO:0000313" key="2">
    <source>
        <dbReference type="EMBL" id="KII64513.1"/>
    </source>
</evidence>
<sequence length="233" mass="27217">MGYQTDLDPVLTKFKKYVALGWPDKAKIPSELLPYFDKRFGISEEEGLLLWNSRIHIPETLKSTTLEFFHQGNSGIKACKALFKDYIWWPSIEIDIKRMLKYCQSCRANRIMIPDTLIIPWRPSIELGQRIHIDFSFMNKQAWFILTEAFTKSAVYRVKQADSFKTIQCLREANAGFGIPYKIVSDYASQFISEEVKVFCKHLGIKHIRSTTYHSRTNGLSEKVIRTLKQKFF</sequence>
<dbReference type="InterPro" id="IPR050951">
    <property type="entry name" value="Retrovirus_Pol_polyprotein"/>
</dbReference>
<dbReference type="Gene3D" id="3.30.420.10">
    <property type="entry name" value="Ribonuclease H-like superfamily/Ribonuclease H"/>
    <property type="match status" value="1"/>
</dbReference>
<dbReference type="GO" id="GO:0003676">
    <property type="term" value="F:nucleic acid binding"/>
    <property type="evidence" value="ECO:0007669"/>
    <property type="project" value="InterPro"/>
</dbReference>
<accession>A0A0C2J5R1</accession>
<dbReference type="PANTHER" id="PTHR37984">
    <property type="entry name" value="PROTEIN CBG26694"/>
    <property type="match status" value="1"/>
</dbReference>
<dbReference type="InterPro" id="IPR036397">
    <property type="entry name" value="RNaseH_sf"/>
</dbReference>